<name>A0A6H0V4C0_9BACT</name>
<dbReference type="Proteomes" id="UP000503310">
    <property type="component" value="Chromosome"/>
</dbReference>
<dbReference type="SUPFAM" id="SSF116734">
    <property type="entry name" value="DNA methylase specificity domain"/>
    <property type="match status" value="1"/>
</dbReference>
<evidence type="ECO:0000256" key="1">
    <source>
        <dbReference type="ARBA" id="ARBA00010923"/>
    </source>
</evidence>
<proteinExistence type="inferred from homology"/>
<dbReference type="AlphaFoldDB" id="A0A6H0V4C0"/>
<dbReference type="InterPro" id="IPR044946">
    <property type="entry name" value="Restrct_endonuc_typeI_TRD_sf"/>
</dbReference>
<evidence type="ECO:0000256" key="2">
    <source>
        <dbReference type="ARBA" id="ARBA00022747"/>
    </source>
</evidence>
<comment type="subunit">
    <text evidence="4">The methyltransferase is composed of M and S polypeptides.</text>
</comment>
<comment type="similarity">
    <text evidence="1">Belongs to the type-I restriction system S methylase family.</text>
</comment>
<dbReference type="Gene3D" id="3.90.220.20">
    <property type="entry name" value="DNA methylase specificity domains"/>
    <property type="match status" value="1"/>
</dbReference>
<evidence type="ECO:0000313" key="6">
    <source>
        <dbReference type="EMBL" id="QIW62316.1"/>
    </source>
</evidence>
<keyword evidence="3" id="KW-0238">DNA-binding</keyword>
<sequence>MEIIENPGIYPVYSSQTKNEGELGRIGTYDFDGEYVTWTTDGYAGTVFYRNGKFNITNVCGLLDVNKEIVLPKYLYYYLTIEAPKYADKTFSNGKLMSNVMKEIKISFPSIKTQEKIVKVLDNFEAICKDLNIGLPVEEVKRQQQYGYYRDAIFNYLENETK</sequence>
<organism evidence="6 7">
    <name type="scientific">Mycoplasmopsis gallinacea</name>
    <dbReference type="NCBI Taxonomy" id="29556"/>
    <lineage>
        <taxon>Bacteria</taxon>
        <taxon>Bacillati</taxon>
        <taxon>Mycoplasmatota</taxon>
        <taxon>Mycoplasmoidales</taxon>
        <taxon>Metamycoplasmataceae</taxon>
        <taxon>Mycoplasmopsis</taxon>
    </lineage>
</organism>
<accession>A0A6H0V4C0</accession>
<dbReference type="GO" id="GO:0009307">
    <property type="term" value="P:DNA restriction-modification system"/>
    <property type="evidence" value="ECO:0007669"/>
    <property type="project" value="UniProtKB-KW"/>
</dbReference>
<dbReference type="PANTHER" id="PTHR43140">
    <property type="entry name" value="TYPE-1 RESTRICTION ENZYME ECOKI SPECIFICITY PROTEIN"/>
    <property type="match status" value="1"/>
</dbReference>
<reference evidence="6 7" key="1">
    <citation type="submission" date="2019-12" db="EMBL/GenBank/DDBJ databases">
        <title>Sequencing and analysis of the whole genome of Mycoplasma gallinaceum strain Peacock20181011.</title>
        <authorList>
            <person name="Liu X."/>
            <person name="Qin Z."/>
            <person name="Xu H."/>
        </authorList>
    </citation>
    <scope>NUCLEOTIDE SEQUENCE [LARGE SCALE GENOMIC DNA]</scope>
    <source>
        <strain evidence="6 7">Peacock20181011</strain>
    </source>
</reference>
<feature type="domain" description="Type I restriction modification DNA specificity" evidence="5">
    <location>
        <begin position="4"/>
        <end position="134"/>
    </location>
</feature>
<dbReference type="Pfam" id="PF01420">
    <property type="entry name" value="Methylase_S"/>
    <property type="match status" value="1"/>
</dbReference>
<evidence type="ECO:0000256" key="3">
    <source>
        <dbReference type="ARBA" id="ARBA00023125"/>
    </source>
</evidence>
<dbReference type="InterPro" id="IPR051212">
    <property type="entry name" value="Type-I_RE_S_subunit"/>
</dbReference>
<dbReference type="GO" id="GO:0003677">
    <property type="term" value="F:DNA binding"/>
    <property type="evidence" value="ECO:0007669"/>
    <property type="project" value="UniProtKB-KW"/>
</dbReference>
<evidence type="ECO:0000313" key="7">
    <source>
        <dbReference type="Proteomes" id="UP000503310"/>
    </source>
</evidence>
<protein>
    <recommendedName>
        <fullName evidence="5">Type I restriction modification DNA specificity domain-containing protein</fullName>
    </recommendedName>
</protein>
<dbReference type="CDD" id="cd17255">
    <property type="entry name" value="RMtype1_S_Fco49512ORF2615P-TRD2-CR2_like"/>
    <property type="match status" value="1"/>
</dbReference>
<keyword evidence="2" id="KW-0680">Restriction system</keyword>
<dbReference type="EMBL" id="CP047225">
    <property type="protein sequence ID" value="QIW62316.1"/>
    <property type="molecule type" value="Genomic_DNA"/>
</dbReference>
<gene>
    <name evidence="6" type="ORF">GOQ20_02655</name>
</gene>
<dbReference type="PANTHER" id="PTHR43140:SF1">
    <property type="entry name" value="TYPE I RESTRICTION ENZYME ECOKI SPECIFICITY SUBUNIT"/>
    <property type="match status" value="1"/>
</dbReference>
<dbReference type="InterPro" id="IPR000055">
    <property type="entry name" value="Restrct_endonuc_typeI_TRD"/>
</dbReference>
<evidence type="ECO:0000259" key="5">
    <source>
        <dbReference type="Pfam" id="PF01420"/>
    </source>
</evidence>
<evidence type="ECO:0000256" key="4">
    <source>
        <dbReference type="ARBA" id="ARBA00038652"/>
    </source>
</evidence>